<keyword evidence="3" id="KW-0808">Transferase</keyword>
<evidence type="ECO:0000313" key="4">
    <source>
        <dbReference type="Proteomes" id="UP000242637"/>
    </source>
</evidence>
<dbReference type="OrthoDB" id="9796287at2"/>
<feature type="domain" description="GCVT N-terminal" evidence="2">
    <location>
        <begin position="36"/>
        <end position="145"/>
    </location>
</feature>
<dbReference type="NCBIfam" id="TIGR03317">
    <property type="entry name" value="ygfZ_signature"/>
    <property type="match status" value="1"/>
</dbReference>
<evidence type="ECO:0000256" key="1">
    <source>
        <dbReference type="ARBA" id="ARBA00022946"/>
    </source>
</evidence>
<keyword evidence="3" id="KW-0489">Methyltransferase</keyword>
<dbReference type="GO" id="GO:0004047">
    <property type="term" value="F:aminomethyltransferase activity"/>
    <property type="evidence" value="ECO:0007669"/>
    <property type="project" value="UniProtKB-EC"/>
</dbReference>
<dbReference type="Proteomes" id="UP000242637">
    <property type="component" value="Chromosome 1"/>
</dbReference>
<reference evidence="3 4" key="1">
    <citation type="submission" date="2017-06" db="EMBL/GenBank/DDBJ databases">
        <authorList>
            <consortium name="Pathogen Informatics"/>
        </authorList>
    </citation>
    <scope>NUCLEOTIDE SEQUENCE [LARGE SCALE GENOMIC DNA]</scope>
    <source>
        <strain evidence="3 4">NCTC13039</strain>
    </source>
</reference>
<dbReference type="EMBL" id="LT906453">
    <property type="protein sequence ID" value="SNV19984.1"/>
    <property type="molecule type" value="Genomic_DNA"/>
</dbReference>
<dbReference type="GO" id="GO:0008168">
    <property type="term" value="F:methyltransferase activity"/>
    <property type="evidence" value="ECO:0007669"/>
    <property type="project" value="UniProtKB-KW"/>
</dbReference>
<dbReference type="Gene3D" id="3.30.1360.120">
    <property type="entry name" value="Probable tRNA modification gtpase trme, domain 1"/>
    <property type="match status" value="2"/>
</dbReference>
<dbReference type="GO" id="GO:0032259">
    <property type="term" value="P:methylation"/>
    <property type="evidence" value="ECO:0007669"/>
    <property type="project" value="UniProtKB-KW"/>
</dbReference>
<dbReference type="EC" id="2.1.2.10" evidence="3"/>
<name>A0A239VEL5_9MICO</name>
<dbReference type="SUPFAM" id="SSF103025">
    <property type="entry name" value="Folate-binding domain"/>
    <property type="match status" value="1"/>
</dbReference>
<dbReference type="KEGG" id="dco:SAMEA4475696_0878"/>
<dbReference type="Pfam" id="PF01571">
    <property type="entry name" value="GCV_T"/>
    <property type="match status" value="1"/>
</dbReference>
<dbReference type="STRING" id="1121387.GCA_000429885_01209"/>
<dbReference type="GeneID" id="63459127"/>
<accession>A0A239VEL5</accession>
<dbReference type="InterPro" id="IPR017703">
    <property type="entry name" value="YgfZ/GCV_T_CS"/>
</dbReference>
<keyword evidence="4" id="KW-1185">Reference proteome</keyword>
<sequence length="379" mass="40734">MRGEVPPASPLLGRPKAVAGVGVDAGIAVHYGDPLRESRLLEQGVAVADLSNRGVVTVSGPDRLSWLNSLTTQLLLGLAPRQSMSTLVLDPQGRIEHDLHVVDDGQTLWMTVEPGTSGAVVAWLDSMRFMLRVEVADVSDRFAVVGEPVARESVEGELLAWVDAWPGPVGDTACYGPDAPVSRPVRGRAALQRRLASGDAAGQVVSEQVGQVVPGFEHPGRERAWREVIVPREGIEGFVGDRPLAGMAAVEAQRIQAWRPRCGYETDSRTIPHELDWLRVAVHLRKGCYRGQETVARVHNLGRPPRRLFFAHLDGSGHTLPDLGAELTLDGRVVGRLSSVAMHHVDGPVGLGVVRRNTPVDAVLLAGDVTVAQTVIVQP</sequence>
<dbReference type="InterPro" id="IPR006222">
    <property type="entry name" value="GCVT_N"/>
</dbReference>
<evidence type="ECO:0000313" key="3">
    <source>
        <dbReference type="EMBL" id="SNV19984.1"/>
    </source>
</evidence>
<protein>
    <submittedName>
        <fullName evidence="3">Aminomethyltransferase</fullName>
        <ecNumber evidence="3">2.1.2.10</ecNumber>
    </submittedName>
</protein>
<dbReference type="PANTHER" id="PTHR22602">
    <property type="entry name" value="TRANSFERASE CAF17, MITOCHONDRIAL-RELATED"/>
    <property type="match status" value="1"/>
</dbReference>
<dbReference type="InterPro" id="IPR027266">
    <property type="entry name" value="TrmE/GcvT-like"/>
</dbReference>
<organism evidence="3 4">
    <name type="scientific">Dermatophilus congolensis</name>
    <dbReference type="NCBI Taxonomy" id="1863"/>
    <lineage>
        <taxon>Bacteria</taxon>
        <taxon>Bacillati</taxon>
        <taxon>Actinomycetota</taxon>
        <taxon>Actinomycetes</taxon>
        <taxon>Micrococcales</taxon>
        <taxon>Dermatophilaceae</taxon>
        <taxon>Dermatophilus</taxon>
    </lineage>
</organism>
<dbReference type="PANTHER" id="PTHR22602:SF0">
    <property type="entry name" value="TRANSFERASE CAF17, MITOCHONDRIAL-RELATED"/>
    <property type="match status" value="1"/>
</dbReference>
<dbReference type="RefSeq" id="WP_028327155.1">
    <property type="nucleotide sequence ID" value="NZ_JAAFNI010000001.1"/>
</dbReference>
<evidence type="ECO:0000259" key="2">
    <source>
        <dbReference type="Pfam" id="PF01571"/>
    </source>
</evidence>
<keyword evidence="1" id="KW-0809">Transit peptide</keyword>
<dbReference type="InterPro" id="IPR045179">
    <property type="entry name" value="YgfZ/GcvT"/>
</dbReference>
<proteinExistence type="predicted"/>
<dbReference type="PIRSF" id="PIRSF006487">
    <property type="entry name" value="GcvT"/>
    <property type="match status" value="1"/>
</dbReference>
<dbReference type="AlphaFoldDB" id="A0A239VEL5"/>
<dbReference type="GO" id="GO:0016226">
    <property type="term" value="P:iron-sulfur cluster assembly"/>
    <property type="evidence" value="ECO:0007669"/>
    <property type="project" value="TreeGrafter"/>
</dbReference>
<gene>
    <name evidence="3" type="primary">gcvT_1</name>
    <name evidence="3" type="ORF">SAMEA4475696_00878</name>
</gene>